<feature type="domain" description="PIN" evidence="1">
    <location>
        <begin position="9"/>
        <end position="115"/>
    </location>
</feature>
<dbReference type="Pfam" id="PF01850">
    <property type="entry name" value="PIN"/>
    <property type="match status" value="1"/>
</dbReference>
<dbReference type="EMBL" id="ATBP01000050">
    <property type="protein sequence ID" value="ETR73590.1"/>
    <property type="molecule type" value="Genomic_DNA"/>
</dbReference>
<proteinExistence type="predicted"/>
<protein>
    <recommendedName>
        <fullName evidence="1">PIN domain-containing protein</fullName>
    </recommendedName>
</protein>
<gene>
    <name evidence="2" type="ORF">OMM_06845</name>
</gene>
<name>A0A1V1PFL6_9BACT</name>
<dbReference type="SUPFAM" id="SSF88723">
    <property type="entry name" value="PIN domain-like"/>
    <property type="match status" value="1"/>
</dbReference>
<evidence type="ECO:0000259" key="1">
    <source>
        <dbReference type="Pfam" id="PF01850"/>
    </source>
</evidence>
<dbReference type="Proteomes" id="UP000189670">
    <property type="component" value="Unassembled WGS sequence"/>
</dbReference>
<sequence>MHNQTKISLDTNVLIFGIRNIDPYSVAILKNLYKFNTSISAQIEKEIRNNISLSELNEFYQLIYPLANFEIVYEQPDPAIVELYQNMGLKKGDALIAAFCYSTDISIFLSENRHFLQQLQKQSFEIMDSESFCLRYELY</sequence>
<dbReference type="InterPro" id="IPR002716">
    <property type="entry name" value="PIN_dom"/>
</dbReference>
<reference evidence="3" key="1">
    <citation type="submission" date="2012-11" db="EMBL/GenBank/DDBJ databases">
        <authorList>
            <person name="Lucero-Rivera Y.E."/>
            <person name="Tovar-Ramirez D."/>
        </authorList>
    </citation>
    <scope>NUCLEOTIDE SEQUENCE [LARGE SCALE GENOMIC DNA]</scope>
    <source>
        <strain evidence="3">Araruama</strain>
    </source>
</reference>
<organism evidence="2 3">
    <name type="scientific">Candidatus Magnetoglobus multicellularis str. Araruama</name>
    <dbReference type="NCBI Taxonomy" id="890399"/>
    <lineage>
        <taxon>Bacteria</taxon>
        <taxon>Pseudomonadati</taxon>
        <taxon>Thermodesulfobacteriota</taxon>
        <taxon>Desulfobacteria</taxon>
        <taxon>Desulfobacterales</taxon>
        <taxon>Desulfobacteraceae</taxon>
        <taxon>Candidatus Magnetoglobus</taxon>
    </lineage>
</organism>
<evidence type="ECO:0000313" key="2">
    <source>
        <dbReference type="EMBL" id="ETR73590.1"/>
    </source>
</evidence>
<dbReference type="InterPro" id="IPR029060">
    <property type="entry name" value="PIN-like_dom_sf"/>
</dbReference>
<comment type="caution">
    <text evidence="2">The sequence shown here is derived from an EMBL/GenBank/DDBJ whole genome shotgun (WGS) entry which is preliminary data.</text>
</comment>
<dbReference type="AlphaFoldDB" id="A0A1V1PFL6"/>
<accession>A0A1V1PFL6</accession>
<evidence type="ECO:0000313" key="3">
    <source>
        <dbReference type="Proteomes" id="UP000189670"/>
    </source>
</evidence>